<feature type="compositionally biased region" description="Basic and acidic residues" evidence="2">
    <location>
        <begin position="411"/>
        <end position="438"/>
    </location>
</feature>
<evidence type="ECO:0000256" key="2">
    <source>
        <dbReference type="SAM" id="MobiDB-lite"/>
    </source>
</evidence>
<dbReference type="PANTHER" id="PTHR10281:SF76">
    <property type="entry name" value="CALCUTTA CUP-RELATED"/>
    <property type="match status" value="1"/>
</dbReference>
<dbReference type="Gene3D" id="1.20.120.20">
    <property type="entry name" value="Apolipoprotein"/>
    <property type="match status" value="1"/>
</dbReference>
<dbReference type="SUPFAM" id="SSF55856">
    <property type="entry name" value="Cytochrome b5-like heme/steroid binding domain"/>
    <property type="match status" value="1"/>
</dbReference>
<name>M3BSN1_SPHMS</name>
<dbReference type="InterPro" id="IPR050577">
    <property type="entry name" value="MAPR/NEUFC/NENF-like"/>
</dbReference>
<sequence>MASADSLRQRKPVEGVTSNGKPTNTPREEEDDSKRKRAESDLDLEPNIWVLIWMIVVFMTGISLTFYYKFDNRNQGPFAAYINEKFPVVDRTLNNYALGKKEAPLFGAAAAETTGLLSLTEEELKEFDGSDPEKPIYLGINGTIFDVSASPAFYGPGGHYNHFVGKDATRAWITECWDEPEQFTWRLDDVEVMFMPKYMDEMLTDVGEGDFEGDLGAMGAMPQEMLKTMAEKALARFGKVGPKMRAKRRITDKEEADAKVQETLAHWVNFFANNKKYETVGRVILDESLPAPPAPCKKAMEKRPLKGGKLESLMGSMGNLMGGAGAGADAAGAGAGTGAKTGEMPAAVREQIEKAKKQAAAAKDGAAEGAETVGQKVKDTADAAADTAESVKDEAGKKAQAATDAAGEGAEAVKEKAKAAGESYESVKDKAQKVKNEAVKQAAEGVAAGAEKVKQKAEEVKAGHEEL</sequence>
<feature type="compositionally biased region" description="Low complexity" evidence="2">
    <location>
        <begin position="439"/>
        <end position="450"/>
    </location>
</feature>
<proteinExistence type="inferred from homology"/>
<feature type="domain" description="Cytochrome b5 heme-binding" evidence="4">
    <location>
        <begin position="119"/>
        <end position="210"/>
    </location>
</feature>
<dbReference type="HOGENOM" id="CLU_046744_0_0_1"/>
<keyword evidence="3" id="KW-0812">Transmembrane</keyword>
<dbReference type="InterPro" id="IPR001199">
    <property type="entry name" value="Cyt_B5-like_heme/steroid-bd"/>
</dbReference>
<dbReference type="RefSeq" id="XP_016757219.1">
    <property type="nucleotide sequence ID" value="XM_016907134.1"/>
</dbReference>
<keyword evidence="3" id="KW-0472">Membrane</keyword>
<dbReference type="GO" id="GO:0012505">
    <property type="term" value="C:endomembrane system"/>
    <property type="evidence" value="ECO:0007669"/>
    <property type="project" value="TreeGrafter"/>
</dbReference>
<keyword evidence="6" id="KW-1185">Reference proteome</keyword>
<organism evidence="5 6">
    <name type="scientific">Sphaerulina musiva (strain SO2202)</name>
    <name type="common">Poplar stem canker fungus</name>
    <name type="synonym">Septoria musiva</name>
    <dbReference type="NCBI Taxonomy" id="692275"/>
    <lineage>
        <taxon>Eukaryota</taxon>
        <taxon>Fungi</taxon>
        <taxon>Dikarya</taxon>
        <taxon>Ascomycota</taxon>
        <taxon>Pezizomycotina</taxon>
        <taxon>Dothideomycetes</taxon>
        <taxon>Dothideomycetidae</taxon>
        <taxon>Mycosphaerellales</taxon>
        <taxon>Mycosphaerellaceae</taxon>
        <taxon>Sphaerulina</taxon>
    </lineage>
</organism>
<evidence type="ECO:0000256" key="3">
    <source>
        <dbReference type="SAM" id="Phobius"/>
    </source>
</evidence>
<dbReference type="GO" id="GO:0016020">
    <property type="term" value="C:membrane"/>
    <property type="evidence" value="ECO:0007669"/>
    <property type="project" value="TreeGrafter"/>
</dbReference>
<accession>M3BSN1</accession>
<dbReference type="GeneID" id="27904271"/>
<dbReference type="OMA" id="TRAWITE"/>
<dbReference type="Pfam" id="PF00173">
    <property type="entry name" value="Cyt-b5"/>
    <property type="match status" value="1"/>
</dbReference>
<comment type="similarity">
    <text evidence="1">Belongs to the cytochrome b5 family. MAPR subfamily.</text>
</comment>
<dbReference type="STRING" id="692275.M3BSN1"/>
<evidence type="ECO:0000313" key="5">
    <source>
        <dbReference type="EMBL" id="EMF09098.1"/>
    </source>
</evidence>
<evidence type="ECO:0000313" key="6">
    <source>
        <dbReference type="Proteomes" id="UP000016931"/>
    </source>
</evidence>
<dbReference type="SMART" id="SM01117">
    <property type="entry name" value="Cyt-b5"/>
    <property type="match status" value="1"/>
</dbReference>
<evidence type="ECO:0000256" key="1">
    <source>
        <dbReference type="ARBA" id="ARBA00038357"/>
    </source>
</evidence>
<dbReference type="Gene3D" id="3.10.120.10">
    <property type="entry name" value="Cytochrome b5-like heme/steroid binding domain"/>
    <property type="match status" value="1"/>
</dbReference>
<feature type="transmembrane region" description="Helical" evidence="3">
    <location>
        <begin position="48"/>
        <end position="68"/>
    </location>
</feature>
<reference evidence="5 6" key="1">
    <citation type="journal article" date="2012" name="PLoS Pathog.">
        <title>Diverse lifestyles and strategies of plant pathogenesis encoded in the genomes of eighteen Dothideomycetes fungi.</title>
        <authorList>
            <person name="Ohm R.A."/>
            <person name="Feau N."/>
            <person name="Henrissat B."/>
            <person name="Schoch C.L."/>
            <person name="Horwitz B.A."/>
            <person name="Barry K.W."/>
            <person name="Condon B.J."/>
            <person name="Copeland A.C."/>
            <person name="Dhillon B."/>
            <person name="Glaser F."/>
            <person name="Hesse C.N."/>
            <person name="Kosti I."/>
            <person name="LaButti K."/>
            <person name="Lindquist E.A."/>
            <person name="Lucas S."/>
            <person name="Salamov A.A."/>
            <person name="Bradshaw R.E."/>
            <person name="Ciuffetti L."/>
            <person name="Hamelin R.C."/>
            <person name="Kema G.H.J."/>
            <person name="Lawrence C."/>
            <person name="Scott J.A."/>
            <person name="Spatafora J.W."/>
            <person name="Turgeon B.G."/>
            <person name="de Wit P.J.G.M."/>
            <person name="Zhong S."/>
            <person name="Goodwin S.B."/>
            <person name="Grigoriev I.V."/>
        </authorList>
    </citation>
    <scope>NUCLEOTIDE SEQUENCE [LARGE SCALE GENOMIC DNA]</scope>
    <source>
        <strain evidence="5 6">SO2202</strain>
    </source>
</reference>
<gene>
    <name evidence="5" type="ORF">SEPMUDRAFT_151934</name>
</gene>
<feature type="region of interest" description="Disordered" evidence="2">
    <location>
        <begin position="1"/>
        <end position="38"/>
    </location>
</feature>
<dbReference type="AlphaFoldDB" id="M3BSN1"/>
<evidence type="ECO:0000259" key="4">
    <source>
        <dbReference type="SMART" id="SM01117"/>
    </source>
</evidence>
<dbReference type="OrthoDB" id="10257697at2759"/>
<feature type="compositionally biased region" description="Polar residues" evidence="2">
    <location>
        <begin position="16"/>
        <end position="25"/>
    </location>
</feature>
<dbReference type="Proteomes" id="UP000016931">
    <property type="component" value="Unassembled WGS sequence"/>
</dbReference>
<protein>
    <recommendedName>
        <fullName evidence="4">Cytochrome b5 heme-binding domain-containing protein</fullName>
    </recommendedName>
</protein>
<keyword evidence="3" id="KW-1133">Transmembrane helix</keyword>
<dbReference type="eggNOG" id="KOG1110">
    <property type="taxonomic scope" value="Eukaryota"/>
</dbReference>
<feature type="compositionally biased region" description="Low complexity" evidence="2">
    <location>
        <begin position="398"/>
        <end position="410"/>
    </location>
</feature>
<dbReference type="EMBL" id="KB456270">
    <property type="protein sequence ID" value="EMF09098.1"/>
    <property type="molecule type" value="Genomic_DNA"/>
</dbReference>
<feature type="compositionally biased region" description="Basic and acidic residues" evidence="2">
    <location>
        <begin position="451"/>
        <end position="467"/>
    </location>
</feature>
<dbReference type="PANTHER" id="PTHR10281">
    <property type="entry name" value="MEMBRANE-ASSOCIATED PROGESTERONE RECEPTOR COMPONENT-RELATED"/>
    <property type="match status" value="1"/>
</dbReference>
<dbReference type="InterPro" id="IPR036400">
    <property type="entry name" value="Cyt_B5-like_heme/steroid_sf"/>
</dbReference>
<feature type="region of interest" description="Disordered" evidence="2">
    <location>
        <begin position="366"/>
        <end position="467"/>
    </location>
</feature>